<keyword evidence="3" id="KW-1185">Reference proteome</keyword>
<dbReference type="AlphaFoldDB" id="A0A0A0L595"/>
<organism evidence="2 3">
    <name type="scientific">Cucumis sativus</name>
    <name type="common">Cucumber</name>
    <dbReference type="NCBI Taxonomy" id="3659"/>
    <lineage>
        <taxon>Eukaryota</taxon>
        <taxon>Viridiplantae</taxon>
        <taxon>Streptophyta</taxon>
        <taxon>Embryophyta</taxon>
        <taxon>Tracheophyta</taxon>
        <taxon>Spermatophyta</taxon>
        <taxon>Magnoliopsida</taxon>
        <taxon>eudicotyledons</taxon>
        <taxon>Gunneridae</taxon>
        <taxon>Pentapetalae</taxon>
        <taxon>rosids</taxon>
        <taxon>fabids</taxon>
        <taxon>Cucurbitales</taxon>
        <taxon>Cucurbitaceae</taxon>
        <taxon>Benincaseae</taxon>
        <taxon>Cucumis</taxon>
    </lineage>
</organism>
<evidence type="ECO:0000313" key="3">
    <source>
        <dbReference type="Proteomes" id="UP000029981"/>
    </source>
</evidence>
<feature type="signal peptide" evidence="1">
    <location>
        <begin position="1"/>
        <end position="26"/>
    </location>
</feature>
<protein>
    <recommendedName>
        <fullName evidence="4">Phylloplanin</fullName>
    </recommendedName>
</protein>
<evidence type="ECO:0000313" key="2">
    <source>
        <dbReference type="EMBL" id="KGN57120.1"/>
    </source>
</evidence>
<dbReference type="PANTHER" id="PTHR34458">
    <property type="entry name" value="POLLEN OLE E 1 ALLERGEN AND EXTENSIN FAMILY PROTEIN-RELATED"/>
    <property type="match status" value="1"/>
</dbReference>
<accession>A0A0A0L595</accession>
<gene>
    <name evidence="2" type="ORF">Csa_3G154410</name>
</gene>
<dbReference type="InterPro" id="IPR040404">
    <property type="entry name" value="Phylloplanin-like"/>
</dbReference>
<dbReference type="Gramene" id="KGN57120">
    <property type="protein sequence ID" value="KGN57120"/>
    <property type="gene ID" value="Csa_3G154410"/>
</dbReference>
<proteinExistence type="predicted"/>
<evidence type="ECO:0000256" key="1">
    <source>
        <dbReference type="SAM" id="SignalP"/>
    </source>
</evidence>
<dbReference type="PANTHER" id="PTHR34458:SF5">
    <property type="entry name" value="POLLEN OLE E 1 ALLERGEN AND EXTENSIN FAMILY PROTEIN"/>
    <property type="match status" value="1"/>
</dbReference>
<reference evidence="2 3" key="3">
    <citation type="journal article" date="2010" name="BMC Genomics">
        <title>Transcriptome sequencing and comparative analysis of cucumber flowers with different sex types.</title>
        <authorList>
            <person name="Guo S."/>
            <person name="Zheng Y."/>
            <person name="Joung J.G."/>
            <person name="Liu S."/>
            <person name="Zhang Z."/>
            <person name="Crasta O.R."/>
            <person name="Sobral B.W."/>
            <person name="Xu Y."/>
            <person name="Huang S."/>
            <person name="Fei Z."/>
        </authorList>
    </citation>
    <scope>NUCLEOTIDE SEQUENCE [LARGE SCALE GENOMIC DNA]</scope>
    <source>
        <strain evidence="3">cv. 9930</strain>
    </source>
</reference>
<dbReference type="Proteomes" id="UP000029981">
    <property type="component" value="Chromosome 3"/>
</dbReference>
<reference evidence="2 3" key="1">
    <citation type="journal article" date="2009" name="Nat. Genet.">
        <title>The genome of the cucumber, Cucumis sativus L.</title>
        <authorList>
            <person name="Huang S."/>
            <person name="Li R."/>
            <person name="Zhang Z."/>
            <person name="Li L."/>
            <person name="Gu X."/>
            <person name="Fan W."/>
            <person name="Lucas W.J."/>
            <person name="Wang X."/>
            <person name="Xie B."/>
            <person name="Ni P."/>
            <person name="Ren Y."/>
            <person name="Zhu H."/>
            <person name="Li J."/>
            <person name="Lin K."/>
            <person name="Jin W."/>
            <person name="Fei Z."/>
            <person name="Li G."/>
            <person name="Staub J."/>
            <person name="Kilian A."/>
            <person name="van der Vossen E.A."/>
            <person name="Wu Y."/>
            <person name="Guo J."/>
            <person name="He J."/>
            <person name="Jia Z."/>
            <person name="Ren Y."/>
            <person name="Tian G."/>
            <person name="Lu Y."/>
            <person name="Ruan J."/>
            <person name="Qian W."/>
            <person name="Wang M."/>
            <person name="Huang Q."/>
            <person name="Li B."/>
            <person name="Xuan Z."/>
            <person name="Cao J."/>
            <person name="Asan"/>
            <person name="Wu Z."/>
            <person name="Zhang J."/>
            <person name="Cai Q."/>
            <person name="Bai Y."/>
            <person name="Zhao B."/>
            <person name="Han Y."/>
            <person name="Li Y."/>
            <person name="Li X."/>
            <person name="Wang S."/>
            <person name="Shi Q."/>
            <person name="Liu S."/>
            <person name="Cho W.K."/>
            <person name="Kim J.Y."/>
            <person name="Xu Y."/>
            <person name="Heller-Uszynska K."/>
            <person name="Miao H."/>
            <person name="Cheng Z."/>
            <person name="Zhang S."/>
            <person name="Wu J."/>
            <person name="Yang Y."/>
            <person name="Kang H."/>
            <person name="Li M."/>
            <person name="Liang H."/>
            <person name="Ren X."/>
            <person name="Shi Z."/>
            <person name="Wen M."/>
            <person name="Jian M."/>
            <person name="Yang H."/>
            <person name="Zhang G."/>
            <person name="Yang Z."/>
            <person name="Chen R."/>
            <person name="Liu S."/>
            <person name="Li J."/>
            <person name="Ma L."/>
            <person name="Liu H."/>
            <person name="Zhou Y."/>
            <person name="Zhao J."/>
            <person name="Fang X."/>
            <person name="Li G."/>
            <person name="Fang L."/>
            <person name="Li Y."/>
            <person name="Liu D."/>
            <person name="Zheng H."/>
            <person name="Zhang Y."/>
            <person name="Qin N."/>
            <person name="Li Z."/>
            <person name="Yang G."/>
            <person name="Yang S."/>
            <person name="Bolund L."/>
            <person name="Kristiansen K."/>
            <person name="Zheng H."/>
            <person name="Li S."/>
            <person name="Zhang X."/>
            <person name="Yang H."/>
            <person name="Wang J."/>
            <person name="Sun R."/>
            <person name="Zhang B."/>
            <person name="Jiang S."/>
            <person name="Wang J."/>
            <person name="Du Y."/>
            <person name="Li S."/>
        </authorList>
    </citation>
    <scope>NUCLEOTIDE SEQUENCE [LARGE SCALE GENOMIC DNA]</scope>
    <source>
        <strain evidence="3">cv. 9930</strain>
    </source>
</reference>
<dbReference type="eggNOG" id="ENOG502S17U">
    <property type="taxonomic scope" value="Eukaryota"/>
</dbReference>
<reference evidence="2 3" key="4">
    <citation type="journal article" date="2011" name="BMC Genomics">
        <title>RNA-Seq improves annotation of protein-coding genes in the cucumber genome.</title>
        <authorList>
            <person name="Li Z."/>
            <person name="Zhang Z."/>
            <person name="Yan P."/>
            <person name="Huang S."/>
            <person name="Fei Z."/>
            <person name="Lin K."/>
        </authorList>
    </citation>
    <scope>NUCLEOTIDE SEQUENCE [LARGE SCALE GENOMIC DNA]</scope>
    <source>
        <strain evidence="3">cv. 9930</strain>
    </source>
</reference>
<dbReference type="OrthoDB" id="905355at2759"/>
<name>A0A0A0L595_CUCSA</name>
<keyword evidence="1" id="KW-0732">Signal</keyword>
<dbReference type="EMBL" id="CM002924">
    <property type="protein sequence ID" value="KGN57120.1"/>
    <property type="molecule type" value="Genomic_DNA"/>
</dbReference>
<evidence type="ECO:0008006" key="4">
    <source>
        <dbReference type="Google" id="ProtNLM"/>
    </source>
</evidence>
<feature type="chain" id="PRO_5001972788" description="Phylloplanin" evidence="1">
    <location>
        <begin position="27"/>
        <end position="159"/>
    </location>
</feature>
<dbReference type="OMA" id="DGNMGVN"/>
<dbReference type="KEGG" id="csv:101212198"/>
<reference evidence="2 3" key="2">
    <citation type="journal article" date="2009" name="PLoS ONE">
        <title>An integrated genetic and cytogenetic map of the cucumber genome.</title>
        <authorList>
            <person name="Ren Y."/>
            <person name="Zhang Z."/>
            <person name="Liu J."/>
            <person name="Staub J.E."/>
            <person name="Han Y."/>
            <person name="Cheng Z."/>
            <person name="Li X."/>
            <person name="Lu J."/>
            <person name="Miao H."/>
            <person name="Kang H."/>
            <person name="Xie B."/>
            <person name="Gu X."/>
            <person name="Wang X."/>
            <person name="Du Y."/>
            <person name="Jin W."/>
            <person name="Huang S."/>
        </authorList>
    </citation>
    <scope>NUCLEOTIDE SEQUENCE [LARGE SCALE GENOMIC DNA]</scope>
    <source>
        <strain evidence="3">cv. 9930</strain>
    </source>
</reference>
<sequence>MGLKSNLLVLVMVFGALGSAPLMAEAQFNIIGSLLKLINIQGTVFCTADGNIGTNATSTPVFPNALVQLQCGNGNIVSTTTTNNGGIFSMFLNPVQFVLSSLLSNCNLVVKTPISDCNATLPSTGFLTSSLQFLGSFVQDGLMQIMKVAPNPFTFIPSP</sequence>